<dbReference type="PANTHER" id="PTHR35574:SF1">
    <property type="entry name" value="CLC-LIKE PROTEIN"/>
    <property type="match status" value="1"/>
</dbReference>
<feature type="transmembrane region" description="Helical" evidence="2">
    <location>
        <begin position="187"/>
        <end position="210"/>
    </location>
</feature>
<dbReference type="EMBL" id="CANHGI010000005">
    <property type="protein sequence ID" value="CAI5450593.1"/>
    <property type="molecule type" value="Genomic_DNA"/>
</dbReference>
<keyword evidence="2" id="KW-1133">Transmembrane helix</keyword>
<keyword evidence="4" id="KW-1185">Reference proteome</keyword>
<evidence type="ECO:0000256" key="1">
    <source>
        <dbReference type="SAM" id="MobiDB-lite"/>
    </source>
</evidence>
<dbReference type="GO" id="GO:0016020">
    <property type="term" value="C:membrane"/>
    <property type="evidence" value="ECO:0007669"/>
    <property type="project" value="InterPro"/>
</dbReference>
<feature type="compositionally biased region" description="Polar residues" evidence="1">
    <location>
        <begin position="279"/>
        <end position="291"/>
    </location>
</feature>
<keyword evidence="2" id="KW-0812">Transmembrane</keyword>
<dbReference type="FunFam" id="1.20.140.150:FF:000039">
    <property type="entry name" value="Neuronal SYmmetry"/>
    <property type="match status" value="1"/>
</dbReference>
<evidence type="ECO:0000256" key="2">
    <source>
        <dbReference type="SAM" id="Phobius"/>
    </source>
</evidence>
<dbReference type="InterPro" id="IPR010761">
    <property type="entry name" value="Clc_prot-like"/>
</dbReference>
<dbReference type="Gene3D" id="1.20.140.150">
    <property type="match status" value="1"/>
</dbReference>
<dbReference type="Pfam" id="PF07062">
    <property type="entry name" value="Clc-like"/>
    <property type="match status" value="1"/>
</dbReference>
<evidence type="ECO:0008006" key="5">
    <source>
        <dbReference type="Google" id="ProtNLM"/>
    </source>
</evidence>
<protein>
    <recommendedName>
        <fullName evidence="5">Clc-like protein</fullName>
    </recommendedName>
</protein>
<feature type="transmembrane region" description="Helical" evidence="2">
    <location>
        <begin position="114"/>
        <end position="136"/>
    </location>
</feature>
<evidence type="ECO:0000313" key="4">
    <source>
        <dbReference type="Proteomes" id="UP001152747"/>
    </source>
</evidence>
<comment type="caution">
    <text evidence="3">The sequence shown here is derived from an EMBL/GenBank/DDBJ whole genome shotgun (WGS) entry which is preliminary data.</text>
</comment>
<dbReference type="PANTHER" id="PTHR35574">
    <property type="entry name" value="PUTATIVE-RELATED"/>
    <property type="match status" value="1"/>
</dbReference>
<feature type="transmembrane region" description="Helical" evidence="2">
    <location>
        <begin position="143"/>
        <end position="167"/>
    </location>
</feature>
<name>A0A9P1N4B3_9PELO</name>
<proteinExistence type="predicted"/>
<dbReference type="Proteomes" id="UP001152747">
    <property type="component" value="Unassembled WGS sequence"/>
</dbReference>
<reference evidence="3" key="1">
    <citation type="submission" date="2022-11" db="EMBL/GenBank/DDBJ databases">
        <authorList>
            <person name="Kikuchi T."/>
        </authorList>
    </citation>
    <scope>NUCLEOTIDE SEQUENCE</scope>
    <source>
        <strain evidence="3">PS1010</strain>
    </source>
</reference>
<dbReference type="AlphaFoldDB" id="A0A9P1N4B3"/>
<accession>A0A9P1N4B3</accession>
<evidence type="ECO:0000313" key="3">
    <source>
        <dbReference type="EMBL" id="CAI5450593.1"/>
    </source>
</evidence>
<dbReference type="OrthoDB" id="5823275at2759"/>
<gene>
    <name evidence="3" type="ORF">CAMP_LOCUS13230</name>
</gene>
<sequence length="291" mass="33002">MGSTIAQKGLLALSIIFIFAGICLTCGGAFSPAWQVVDIREFRAEHQHGLWWDCIRAEKHVVSVGDFYDETPLHCMYKFDNSAELVIQNTLNNIDEDGAAGESEHHRFWAWHKAILFFIITSEFLAFVSICTGVCAPCLPPTAFAFTISLFIAMICSLLSDGIFFLAANRVDNRFVQGMVGTYEQRIGYAFYLHLMGTLCWIVAFICALLTTYKIVSGNQDDDSKENLFTWQQQQQPTSLNVHDLPYHHRDDPPLLHDKFTTAFPPNATWRPQPEVPYRTSSIQQYRETSA</sequence>
<organism evidence="3 4">
    <name type="scientific">Caenorhabditis angaria</name>
    <dbReference type="NCBI Taxonomy" id="860376"/>
    <lineage>
        <taxon>Eukaryota</taxon>
        <taxon>Metazoa</taxon>
        <taxon>Ecdysozoa</taxon>
        <taxon>Nematoda</taxon>
        <taxon>Chromadorea</taxon>
        <taxon>Rhabditida</taxon>
        <taxon>Rhabditina</taxon>
        <taxon>Rhabditomorpha</taxon>
        <taxon>Rhabditoidea</taxon>
        <taxon>Rhabditidae</taxon>
        <taxon>Peloderinae</taxon>
        <taxon>Caenorhabditis</taxon>
    </lineage>
</organism>
<keyword evidence="2" id="KW-0472">Membrane</keyword>
<feature type="transmembrane region" description="Helical" evidence="2">
    <location>
        <begin position="9"/>
        <end position="30"/>
    </location>
</feature>
<feature type="region of interest" description="Disordered" evidence="1">
    <location>
        <begin position="266"/>
        <end position="291"/>
    </location>
</feature>